<dbReference type="InterPro" id="IPR036259">
    <property type="entry name" value="MFS_trans_sf"/>
</dbReference>
<gene>
    <name evidence="3" type="ORF">P7K49_021239</name>
</gene>
<evidence type="ECO:0000256" key="1">
    <source>
        <dbReference type="ARBA" id="ARBA00004141"/>
    </source>
</evidence>
<protein>
    <submittedName>
        <fullName evidence="3">Uncharacterized protein</fullName>
    </submittedName>
</protein>
<comment type="caution">
    <text evidence="3">The sequence shown here is derived from an EMBL/GenBank/DDBJ whole genome shotgun (WGS) entry which is preliminary data.</text>
</comment>
<name>A0ABQ9USV3_SAGOE</name>
<reference evidence="3 4" key="1">
    <citation type="submission" date="2023-05" db="EMBL/GenBank/DDBJ databases">
        <title>B98-5 Cell Line De Novo Hybrid Assembly: An Optical Mapping Approach.</title>
        <authorList>
            <person name="Kananen K."/>
            <person name="Auerbach J.A."/>
            <person name="Kautto E."/>
            <person name="Blachly J.S."/>
        </authorList>
    </citation>
    <scope>NUCLEOTIDE SEQUENCE [LARGE SCALE GENOMIC DNA]</scope>
    <source>
        <strain evidence="3">B95-8</strain>
        <tissue evidence="3">Cell line</tissue>
    </source>
</reference>
<evidence type="ECO:0000313" key="4">
    <source>
        <dbReference type="Proteomes" id="UP001266305"/>
    </source>
</evidence>
<dbReference type="PANTHER" id="PTHR24002:SF3">
    <property type="entry name" value="SOLUTE CARRIER FAMILY 22 MEMBER 18"/>
    <property type="match status" value="1"/>
</dbReference>
<evidence type="ECO:0000313" key="3">
    <source>
        <dbReference type="EMBL" id="KAK2099891.1"/>
    </source>
</evidence>
<evidence type="ECO:0000256" key="2">
    <source>
        <dbReference type="SAM" id="Phobius"/>
    </source>
</evidence>
<accession>A0ABQ9USV3</accession>
<dbReference type="Proteomes" id="UP001266305">
    <property type="component" value="Unassembled WGS sequence"/>
</dbReference>
<sequence>MASAGLTGLSLPGSPRASVFDLKAIASLLRLPDVPRIFLVKVASTFPSGLFMIMFSIISMDFFRLEAAQAGYLMSFFGLLQMVSGTQGLLRAQ</sequence>
<proteinExistence type="predicted"/>
<keyword evidence="2" id="KW-0472">Membrane</keyword>
<feature type="transmembrane region" description="Helical" evidence="2">
    <location>
        <begin position="37"/>
        <end position="58"/>
    </location>
</feature>
<keyword evidence="2" id="KW-0812">Transmembrane</keyword>
<dbReference type="PANTHER" id="PTHR24002">
    <property type="entry name" value="SOLUTE CARRIER FAMILY 22 MEMBER 18"/>
    <property type="match status" value="1"/>
</dbReference>
<dbReference type="SUPFAM" id="SSF103473">
    <property type="entry name" value="MFS general substrate transporter"/>
    <property type="match status" value="1"/>
</dbReference>
<comment type="subcellular location">
    <subcellularLocation>
        <location evidence="1">Membrane</location>
        <topology evidence="1">Multi-pass membrane protein</topology>
    </subcellularLocation>
</comment>
<dbReference type="EMBL" id="JASSZA010000010">
    <property type="protein sequence ID" value="KAK2099891.1"/>
    <property type="molecule type" value="Genomic_DNA"/>
</dbReference>
<keyword evidence="4" id="KW-1185">Reference proteome</keyword>
<organism evidence="3 4">
    <name type="scientific">Saguinus oedipus</name>
    <name type="common">Cotton-top tamarin</name>
    <name type="synonym">Oedipomidas oedipus</name>
    <dbReference type="NCBI Taxonomy" id="9490"/>
    <lineage>
        <taxon>Eukaryota</taxon>
        <taxon>Metazoa</taxon>
        <taxon>Chordata</taxon>
        <taxon>Craniata</taxon>
        <taxon>Vertebrata</taxon>
        <taxon>Euteleostomi</taxon>
        <taxon>Mammalia</taxon>
        <taxon>Eutheria</taxon>
        <taxon>Euarchontoglires</taxon>
        <taxon>Primates</taxon>
        <taxon>Haplorrhini</taxon>
        <taxon>Platyrrhini</taxon>
        <taxon>Cebidae</taxon>
        <taxon>Callitrichinae</taxon>
        <taxon>Saguinus</taxon>
    </lineage>
</organism>
<keyword evidence="2" id="KW-1133">Transmembrane helix</keyword>